<dbReference type="RefSeq" id="WP_071900608.1">
    <property type="nucleotide sequence ID" value="NZ_MPIN01000006.1"/>
</dbReference>
<evidence type="ECO:0000313" key="7">
    <source>
        <dbReference type="EMBL" id="OJH38100.1"/>
    </source>
</evidence>
<feature type="domain" description="Methylamine utilisation protein MauE" evidence="6">
    <location>
        <begin position="19"/>
        <end position="106"/>
    </location>
</feature>
<keyword evidence="8" id="KW-1185">Reference proteome</keyword>
<dbReference type="AlphaFoldDB" id="A0A1L9B792"/>
<evidence type="ECO:0000256" key="5">
    <source>
        <dbReference type="SAM" id="Phobius"/>
    </source>
</evidence>
<gene>
    <name evidence="7" type="ORF">BON30_23355</name>
</gene>
<evidence type="ECO:0000259" key="6">
    <source>
        <dbReference type="Pfam" id="PF07291"/>
    </source>
</evidence>
<feature type="transmembrane region" description="Helical" evidence="5">
    <location>
        <begin position="119"/>
        <end position="138"/>
    </location>
</feature>
<reference evidence="8" key="1">
    <citation type="submission" date="2016-11" db="EMBL/GenBank/DDBJ databases">
        <authorList>
            <person name="Shukria A."/>
            <person name="Stevens D.C."/>
        </authorList>
    </citation>
    <scope>NUCLEOTIDE SEQUENCE [LARGE SCALE GENOMIC DNA]</scope>
    <source>
        <strain evidence="8">Cbfe23</strain>
    </source>
</reference>
<dbReference type="OrthoDB" id="5295149at2"/>
<dbReference type="Proteomes" id="UP000182229">
    <property type="component" value="Unassembled WGS sequence"/>
</dbReference>
<accession>A0A1L9B792</accession>
<dbReference type="STRING" id="83449.BON30_23355"/>
<evidence type="ECO:0000256" key="4">
    <source>
        <dbReference type="ARBA" id="ARBA00023136"/>
    </source>
</evidence>
<dbReference type="EMBL" id="MPIN01000006">
    <property type="protein sequence ID" value="OJH38100.1"/>
    <property type="molecule type" value="Genomic_DNA"/>
</dbReference>
<sequence>MTPEPSTPFFRTLSCEGAAYFLLRLALGLNIFLHGAVRLPALSAFADTLVQGFAQTPLPSPLVRAFALLLPFLEAVLGLLLTLGLLTRAALFGGGLLMVVLISGTALRSQWETLGLQMGYVFLYAVLLVTVRFNALALDGGWNVRKR</sequence>
<feature type="transmembrane region" description="Helical" evidence="5">
    <location>
        <begin position="62"/>
        <end position="82"/>
    </location>
</feature>
<dbReference type="InterPro" id="IPR009908">
    <property type="entry name" value="Methylamine_util_MauE"/>
</dbReference>
<keyword evidence="3 5" id="KW-1133">Transmembrane helix</keyword>
<evidence type="ECO:0000256" key="3">
    <source>
        <dbReference type="ARBA" id="ARBA00022989"/>
    </source>
</evidence>
<comment type="caution">
    <text evidence="7">The sequence shown here is derived from an EMBL/GenBank/DDBJ whole genome shotgun (WGS) entry which is preliminary data.</text>
</comment>
<evidence type="ECO:0000256" key="2">
    <source>
        <dbReference type="ARBA" id="ARBA00022692"/>
    </source>
</evidence>
<feature type="transmembrane region" description="Helical" evidence="5">
    <location>
        <begin position="89"/>
        <end position="107"/>
    </location>
</feature>
<reference evidence="7 8" key="2">
    <citation type="submission" date="2016-12" db="EMBL/GenBank/DDBJ databases">
        <title>Draft Genome Sequence of Cystobacter ferrugineus Strain Cbfe23.</title>
        <authorList>
            <person name="Akbar S."/>
            <person name="Dowd S.E."/>
            <person name="Stevens D.C."/>
        </authorList>
    </citation>
    <scope>NUCLEOTIDE SEQUENCE [LARGE SCALE GENOMIC DNA]</scope>
    <source>
        <strain evidence="7 8">Cbfe23</strain>
    </source>
</reference>
<organism evidence="7 8">
    <name type="scientific">Cystobacter ferrugineus</name>
    <dbReference type="NCBI Taxonomy" id="83449"/>
    <lineage>
        <taxon>Bacteria</taxon>
        <taxon>Pseudomonadati</taxon>
        <taxon>Myxococcota</taxon>
        <taxon>Myxococcia</taxon>
        <taxon>Myxococcales</taxon>
        <taxon>Cystobacterineae</taxon>
        <taxon>Archangiaceae</taxon>
        <taxon>Cystobacter</taxon>
    </lineage>
</organism>
<dbReference type="GO" id="GO:0016020">
    <property type="term" value="C:membrane"/>
    <property type="evidence" value="ECO:0007669"/>
    <property type="project" value="UniProtKB-SubCell"/>
</dbReference>
<evidence type="ECO:0000313" key="8">
    <source>
        <dbReference type="Proteomes" id="UP000182229"/>
    </source>
</evidence>
<proteinExistence type="predicted"/>
<name>A0A1L9B792_9BACT</name>
<feature type="transmembrane region" description="Helical" evidence="5">
    <location>
        <begin position="21"/>
        <end position="42"/>
    </location>
</feature>
<dbReference type="Pfam" id="PF07291">
    <property type="entry name" value="MauE"/>
    <property type="match status" value="1"/>
</dbReference>
<comment type="subcellular location">
    <subcellularLocation>
        <location evidence="1">Membrane</location>
        <topology evidence="1">Multi-pass membrane protein</topology>
    </subcellularLocation>
</comment>
<keyword evidence="4 5" id="KW-0472">Membrane</keyword>
<keyword evidence="2 5" id="KW-0812">Transmembrane</keyword>
<evidence type="ECO:0000256" key="1">
    <source>
        <dbReference type="ARBA" id="ARBA00004141"/>
    </source>
</evidence>
<protein>
    <recommendedName>
        <fullName evidence="6">Methylamine utilisation protein MauE domain-containing protein</fullName>
    </recommendedName>
</protein>